<feature type="domain" description="RsbT co-antagonist protein RsbRD N-terminal" evidence="3">
    <location>
        <begin position="79"/>
        <end position="190"/>
    </location>
</feature>
<dbReference type="Gene3D" id="1.10.10.2840">
    <property type="entry name" value="PucR C-terminal helix-turn-helix domain"/>
    <property type="match status" value="1"/>
</dbReference>
<evidence type="ECO:0000259" key="4">
    <source>
        <dbReference type="Pfam" id="PF17853"/>
    </source>
</evidence>
<dbReference type="Pfam" id="PF14361">
    <property type="entry name" value="RsbRD_N"/>
    <property type="match status" value="1"/>
</dbReference>
<name>A0A0S2RRG6_9ACTN</name>
<dbReference type="PANTHER" id="PTHR33744:SF1">
    <property type="entry name" value="DNA-BINDING TRANSCRIPTIONAL ACTIVATOR ADER"/>
    <property type="match status" value="1"/>
</dbReference>
<protein>
    <submittedName>
        <fullName evidence="5">CycH</fullName>
    </submittedName>
</protein>
<dbReference type="InterPro" id="IPR041522">
    <property type="entry name" value="CdaR_GGDEF"/>
</dbReference>
<dbReference type="EMBL" id="KT327068">
    <property type="protein sequence ID" value="ALP32048.1"/>
    <property type="molecule type" value="Genomic_DNA"/>
</dbReference>
<dbReference type="Pfam" id="PF17853">
    <property type="entry name" value="GGDEF_2"/>
    <property type="match status" value="1"/>
</dbReference>
<evidence type="ECO:0000313" key="5">
    <source>
        <dbReference type="EMBL" id="ALP32048.1"/>
    </source>
</evidence>
<feature type="domain" description="PucR C-terminal helix-turn-helix" evidence="2">
    <location>
        <begin position="362"/>
        <end position="416"/>
    </location>
</feature>
<dbReference type="AlphaFoldDB" id="A0A0S2RRG6"/>
<dbReference type="InterPro" id="IPR042070">
    <property type="entry name" value="PucR_C-HTH_sf"/>
</dbReference>
<dbReference type="InterPro" id="IPR025736">
    <property type="entry name" value="PucR_C-HTH_dom"/>
</dbReference>
<evidence type="ECO:0000256" key="1">
    <source>
        <dbReference type="ARBA" id="ARBA00006754"/>
    </source>
</evidence>
<dbReference type="Pfam" id="PF13556">
    <property type="entry name" value="HTH_30"/>
    <property type="match status" value="1"/>
</dbReference>
<dbReference type="InterPro" id="IPR025751">
    <property type="entry name" value="RsbRD_N_dom"/>
</dbReference>
<dbReference type="PANTHER" id="PTHR33744">
    <property type="entry name" value="CARBOHYDRATE DIACID REGULATOR"/>
    <property type="match status" value="1"/>
</dbReference>
<feature type="domain" description="CdaR GGDEF-like" evidence="4">
    <location>
        <begin position="204"/>
        <end position="312"/>
    </location>
</feature>
<proteinExistence type="inferred from homology"/>
<organism evidence="5">
    <name type="scientific">Streptomyces sp. NCIB 11649</name>
    <dbReference type="NCBI Taxonomy" id="1756463"/>
    <lineage>
        <taxon>Bacteria</taxon>
        <taxon>Bacillati</taxon>
        <taxon>Actinomycetota</taxon>
        <taxon>Actinomycetes</taxon>
        <taxon>Kitasatosporales</taxon>
        <taxon>Streptomycetaceae</taxon>
        <taxon>Streptomyces</taxon>
    </lineage>
</organism>
<reference evidence="5" key="1">
    <citation type="journal article" date="2015" name="Org. Lett.">
        <title>Identification of the Polyketide Biosynthetic Machinery for the Indolizidine Alkaloid Cyclizidine.</title>
        <authorList>
            <person name="Huang W."/>
            <person name="Kim S.J."/>
            <person name="Liu J."/>
            <person name="Zhang W."/>
        </authorList>
    </citation>
    <scope>NUCLEOTIDE SEQUENCE</scope>
    <source>
        <strain evidence="5">NCIB 11649</strain>
    </source>
</reference>
<comment type="similarity">
    <text evidence="1">Belongs to the CdaR family.</text>
</comment>
<evidence type="ECO:0000259" key="3">
    <source>
        <dbReference type="Pfam" id="PF14361"/>
    </source>
</evidence>
<sequence>MPIHGDAHRLRRLLLVPGDERSPSRGVCRAEVLDEVVARCGPDAAAWAAETGLGLLDVTTRELAGCESAVLTPKDHELLELVAAWIALRLGGETSPPAALTTDVEDVVRTHVERGFELDSVLTLVRIAHGRIAADLLRACEKAVPAQDLPSAMRDVSTTLFDAVEVLCRLVSRRFSVEREHWLTGQDAQRRSIVWDILRGAHVDTDKASRRLSYDLRQNHVGLVLRSDDSTRADGLERTAARVLERAGATSTLLVAAGAGRLWAWGAVPTTRPQDLSGQPLPLHVRVAAGLPAPGPAGLRLTHDQAATAARIGGSTRAAHRIHEYRTLELVALLMADEAAAADFVRRELGALADASPSAATLRTTLKCYLDEDRSLAAAARQLHVAKNTVLYRARKAAQLRGRPLDENRLHLHAALCLAEALGPVLLRPQDDSGPARLHATA</sequence>
<gene>
    <name evidence="5" type="primary">cycH</name>
</gene>
<accession>A0A0S2RRG6</accession>
<dbReference type="InterPro" id="IPR051448">
    <property type="entry name" value="CdaR-like_regulators"/>
</dbReference>
<evidence type="ECO:0000259" key="2">
    <source>
        <dbReference type="Pfam" id="PF13556"/>
    </source>
</evidence>